<evidence type="ECO:0000313" key="3">
    <source>
        <dbReference type="Proteomes" id="UP000315017"/>
    </source>
</evidence>
<dbReference type="Proteomes" id="UP000315017">
    <property type="component" value="Chromosome"/>
</dbReference>
<dbReference type="OrthoDB" id="283595at2"/>
<evidence type="ECO:0000313" key="2">
    <source>
        <dbReference type="EMBL" id="QDU27871.1"/>
    </source>
</evidence>
<accession>A0A517YCC5</accession>
<dbReference type="EMBL" id="CP036274">
    <property type="protein sequence ID" value="QDU27871.1"/>
    <property type="molecule type" value="Genomic_DNA"/>
</dbReference>
<protein>
    <submittedName>
        <fullName evidence="2">Uncharacterized protein</fullName>
    </submittedName>
</protein>
<keyword evidence="1" id="KW-0812">Transmembrane</keyword>
<keyword evidence="1" id="KW-0472">Membrane</keyword>
<keyword evidence="1" id="KW-1133">Transmembrane helix</keyword>
<feature type="transmembrane region" description="Helical" evidence="1">
    <location>
        <begin position="69"/>
        <end position="92"/>
    </location>
</feature>
<feature type="transmembrane region" description="Helical" evidence="1">
    <location>
        <begin position="12"/>
        <end position="31"/>
    </location>
</feature>
<dbReference type="KEGG" id="aagg:ETAA8_29620"/>
<organism evidence="2 3">
    <name type="scientific">Anatilimnocola aggregata</name>
    <dbReference type="NCBI Taxonomy" id="2528021"/>
    <lineage>
        <taxon>Bacteria</taxon>
        <taxon>Pseudomonadati</taxon>
        <taxon>Planctomycetota</taxon>
        <taxon>Planctomycetia</taxon>
        <taxon>Pirellulales</taxon>
        <taxon>Pirellulaceae</taxon>
        <taxon>Anatilimnocola</taxon>
    </lineage>
</organism>
<proteinExistence type="predicted"/>
<reference evidence="2 3" key="1">
    <citation type="submission" date="2019-02" db="EMBL/GenBank/DDBJ databases">
        <title>Deep-cultivation of Planctomycetes and their phenomic and genomic characterization uncovers novel biology.</title>
        <authorList>
            <person name="Wiegand S."/>
            <person name="Jogler M."/>
            <person name="Boedeker C."/>
            <person name="Pinto D."/>
            <person name="Vollmers J."/>
            <person name="Rivas-Marin E."/>
            <person name="Kohn T."/>
            <person name="Peeters S.H."/>
            <person name="Heuer A."/>
            <person name="Rast P."/>
            <person name="Oberbeckmann S."/>
            <person name="Bunk B."/>
            <person name="Jeske O."/>
            <person name="Meyerdierks A."/>
            <person name="Storesund J.E."/>
            <person name="Kallscheuer N."/>
            <person name="Luecker S."/>
            <person name="Lage O.M."/>
            <person name="Pohl T."/>
            <person name="Merkel B.J."/>
            <person name="Hornburger P."/>
            <person name="Mueller R.-W."/>
            <person name="Bruemmer F."/>
            <person name="Labrenz M."/>
            <person name="Spormann A.M."/>
            <person name="Op den Camp H."/>
            <person name="Overmann J."/>
            <person name="Amann R."/>
            <person name="Jetten M.S.M."/>
            <person name="Mascher T."/>
            <person name="Medema M.H."/>
            <person name="Devos D.P."/>
            <person name="Kaster A.-K."/>
            <person name="Ovreas L."/>
            <person name="Rohde M."/>
            <person name="Galperin M.Y."/>
            <person name="Jogler C."/>
        </authorList>
    </citation>
    <scope>NUCLEOTIDE SEQUENCE [LARGE SCALE GENOMIC DNA]</scope>
    <source>
        <strain evidence="2 3">ETA_A8</strain>
    </source>
</reference>
<dbReference type="RefSeq" id="WP_145089214.1">
    <property type="nucleotide sequence ID" value="NZ_CP036274.1"/>
</dbReference>
<sequence length="137" mass="15531">MPPSSAELWQFLLWGYLLTIALETPVLLLGLSRRHSWQRRLFAGFWLTACTYPIVVVLMPLTIWPLWGYTTYVVIAEIFAPLAECVLFILAFPPEQDAPRDGDSSNRSRSTWQDCAAIVVANLVSFLVGAYLLEQVR</sequence>
<feature type="transmembrane region" description="Helical" evidence="1">
    <location>
        <begin position="43"/>
        <end position="63"/>
    </location>
</feature>
<evidence type="ECO:0000256" key="1">
    <source>
        <dbReference type="SAM" id="Phobius"/>
    </source>
</evidence>
<keyword evidence="3" id="KW-1185">Reference proteome</keyword>
<gene>
    <name evidence="2" type="ORF">ETAA8_29620</name>
</gene>
<dbReference type="AlphaFoldDB" id="A0A517YCC5"/>
<feature type="transmembrane region" description="Helical" evidence="1">
    <location>
        <begin position="112"/>
        <end position="133"/>
    </location>
</feature>
<name>A0A517YCC5_9BACT</name>